<dbReference type="OrthoDB" id="10060843at2759"/>
<dbReference type="Gene3D" id="3.10.10.10">
    <property type="entry name" value="HIV Type 1 Reverse Transcriptase, subunit A, domain 1"/>
    <property type="match status" value="1"/>
</dbReference>
<dbReference type="PANTHER" id="PTHR37984">
    <property type="entry name" value="PROTEIN CBG26694"/>
    <property type="match status" value="1"/>
</dbReference>
<name>A0A0C2JQX1_THEKT</name>
<evidence type="ECO:0008006" key="3">
    <source>
        <dbReference type="Google" id="ProtNLM"/>
    </source>
</evidence>
<protein>
    <recommendedName>
        <fullName evidence="3">Reverse transcriptase domain-containing protein</fullName>
    </recommendedName>
</protein>
<accession>A0A0C2JQX1</accession>
<organism evidence="1 2">
    <name type="scientific">Thelohanellus kitauei</name>
    <name type="common">Myxosporean</name>
    <dbReference type="NCBI Taxonomy" id="669202"/>
    <lineage>
        <taxon>Eukaryota</taxon>
        <taxon>Metazoa</taxon>
        <taxon>Cnidaria</taxon>
        <taxon>Myxozoa</taxon>
        <taxon>Myxosporea</taxon>
        <taxon>Bivalvulida</taxon>
        <taxon>Platysporina</taxon>
        <taxon>Myxobolidae</taxon>
        <taxon>Thelohanellus</taxon>
    </lineage>
</organism>
<dbReference type="Gene3D" id="3.30.70.270">
    <property type="match status" value="1"/>
</dbReference>
<evidence type="ECO:0000313" key="1">
    <source>
        <dbReference type="EMBL" id="KII71793.1"/>
    </source>
</evidence>
<proteinExistence type="predicted"/>
<dbReference type="SUPFAM" id="SSF56672">
    <property type="entry name" value="DNA/RNA polymerases"/>
    <property type="match status" value="1"/>
</dbReference>
<reference evidence="1 2" key="1">
    <citation type="journal article" date="2014" name="Genome Biol. Evol.">
        <title>The genome of the myxosporean Thelohanellus kitauei shows adaptations to nutrient acquisition within its fish host.</title>
        <authorList>
            <person name="Yang Y."/>
            <person name="Xiong J."/>
            <person name="Zhou Z."/>
            <person name="Huo F."/>
            <person name="Miao W."/>
            <person name="Ran C."/>
            <person name="Liu Y."/>
            <person name="Zhang J."/>
            <person name="Feng J."/>
            <person name="Wang M."/>
            <person name="Wang M."/>
            <person name="Wang L."/>
            <person name="Yao B."/>
        </authorList>
    </citation>
    <scope>NUCLEOTIDE SEQUENCE [LARGE SCALE GENOMIC DNA]</scope>
    <source>
        <strain evidence="1">Wuqing</strain>
    </source>
</reference>
<dbReference type="InterPro" id="IPR043502">
    <property type="entry name" value="DNA/RNA_pol_sf"/>
</dbReference>
<comment type="caution">
    <text evidence="1">The sequence shown here is derived from an EMBL/GenBank/DDBJ whole genome shotgun (WGS) entry which is preliminary data.</text>
</comment>
<dbReference type="EMBL" id="JWZT01001612">
    <property type="protein sequence ID" value="KII71793.1"/>
    <property type="molecule type" value="Genomic_DNA"/>
</dbReference>
<gene>
    <name evidence="1" type="ORF">RF11_01043</name>
</gene>
<keyword evidence="2" id="KW-1185">Reference proteome</keyword>
<evidence type="ECO:0000313" key="2">
    <source>
        <dbReference type="Proteomes" id="UP000031668"/>
    </source>
</evidence>
<dbReference type="PANTHER" id="PTHR37984:SF5">
    <property type="entry name" value="PROTEIN NYNRIN-LIKE"/>
    <property type="match status" value="1"/>
</dbReference>
<dbReference type="InterPro" id="IPR043128">
    <property type="entry name" value="Rev_trsase/Diguanyl_cyclase"/>
</dbReference>
<sequence length="132" mass="15107">MVKVELIRQVENGILTSIGHNEWDLPMVVVQKANGQIDDILLKLKDSRVLCDIDLLNAYFQVELDEESKKLIVIRTPFDLFLAPAICEWYIDNLICKILNYAPFFDEIIMSGYSVKSHMSTLNAVLSTLMEN</sequence>
<dbReference type="Proteomes" id="UP000031668">
    <property type="component" value="Unassembled WGS sequence"/>
</dbReference>
<dbReference type="AlphaFoldDB" id="A0A0C2JQX1"/>
<dbReference type="InterPro" id="IPR050951">
    <property type="entry name" value="Retrovirus_Pol_polyprotein"/>
</dbReference>